<dbReference type="Gene3D" id="1.10.390.10">
    <property type="entry name" value="Neutral Protease Domain 2"/>
    <property type="match status" value="1"/>
</dbReference>
<evidence type="ECO:0000313" key="3">
    <source>
        <dbReference type="EMBL" id="UNY98044.1"/>
    </source>
</evidence>
<organism evidence="3 4">
    <name type="scientific">Zhouia spongiae</name>
    <dbReference type="NCBI Taxonomy" id="2202721"/>
    <lineage>
        <taxon>Bacteria</taxon>
        <taxon>Pseudomonadati</taxon>
        <taxon>Bacteroidota</taxon>
        <taxon>Flavobacteriia</taxon>
        <taxon>Flavobacteriales</taxon>
        <taxon>Flavobacteriaceae</taxon>
        <taxon>Zhouia</taxon>
    </lineage>
</organism>
<evidence type="ECO:0000313" key="4">
    <source>
        <dbReference type="Proteomes" id="UP000829476"/>
    </source>
</evidence>
<feature type="transmembrane region" description="Helical" evidence="1">
    <location>
        <begin position="141"/>
        <end position="164"/>
    </location>
</feature>
<dbReference type="PANTHER" id="PTHR11533:SF174">
    <property type="entry name" value="PUROMYCIN-SENSITIVE AMINOPEPTIDASE-RELATED"/>
    <property type="match status" value="1"/>
</dbReference>
<feature type="domain" description="Peptidase M1 membrane alanine aminopeptidase" evidence="2">
    <location>
        <begin position="863"/>
        <end position="1070"/>
    </location>
</feature>
<dbReference type="SUPFAM" id="SSF55486">
    <property type="entry name" value="Metalloproteases ('zincins'), catalytic domain"/>
    <property type="match status" value="1"/>
</dbReference>
<name>A0ABY3YJR0_9FLAO</name>
<dbReference type="InterPro" id="IPR050344">
    <property type="entry name" value="Peptidase_M1_aminopeptidases"/>
</dbReference>
<dbReference type="InterPro" id="IPR014782">
    <property type="entry name" value="Peptidase_M1_dom"/>
</dbReference>
<feature type="transmembrane region" description="Helical" evidence="1">
    <location>
        <begin position="404"/>
        <end position="433"/>
    </location>
</feature>
<feature type="transmembrane region" description="Helical" evidence="1">
    <location>
        <begin position="171"/>
        <end position="191"/>
    </location>
</feature>
<dbReference type="RefSeq" id="WP_242936454.1">
    <property type="nucleotide sequence ID" value="NZ_CP094326.1"/>
</dbReference>
<dbReference type="Pfam" id="PF01433">
    <property type="entry name" value="Peptidase_M1"/>
    <property type="match status" value="1"/>
</dbReference>
<keyword evidence="4" id="KW-1185">Reference proteome</keyword>
<proteinExistence type="predicted"/>
<feature type="transmembrane region" description="Helical" evidence="1">
    <location>
        <begin position="249"/>
        <end position="266"/>
    </location>
</feature>
<evidence type="ECO:0000256" key="1">
    <source>
        <dbReference type="SAM" id="Phobius"/>
    </source>
</evidence>
<dbReference type="EMBL" id="CP094326">
    <property type="protein sequence ID" value="UNY98044.1"/>
    <property type="molecule type" value="Genomic_DNA"/>
</dbReference>
<sequence length="1186" mass="136194">MLKQLLRFETFYQLRQRAFLWLSLLFLGFGFLMGKQGATRGNVLFNASYAISHIVALFTLGSVFIIMFFTVSGVLRDKQYQTERLIFSTSLSKPQFFISRFLGIFISSLVTFSMFLIGFYISTLLPDIDPERKALFNMQYYLQAWGIIIVPNIFICSAIIFSVGILSGNTLATYVSAIFIYVLYFICSLFLNSPLIAQSVPASPEGMVIAALSDPFGISAFFEQTQYWTPFQKNTEMISFSGYFMWNRLIWLVIALGVFVTIYRFFSFRIKNQNVKKAPGKGITNNNTVYRQVAVRTDQRKPVSVYLSLLSIELRGVFRSLSFMAVLLCWIVIGVSEIYSRFYRGGEYNDSLYPAAGLLVERIHQPLFILSLILIVFFGGELFWKARGFNFNSIIDTTPTSNGVFYLAKISALICLPMLLTITGIIIGVVFQWVLGYDDLEPRVYLSLLLYQFITTFIYSALTLFIQNLIHHKYIGMTITGILIIVLGTSMSEVVGIVHPLFRFGYIPFPGYTSMNGYSDAISMIRHLAGYWMSFAFVLAMITYKLWKRGRVKSLEYRWKQLLSGWNKMNTAVFLILCVASLGYGSIIFYNKNIVNPYQTVSGYLDRSQLYEQKYKKYDTLPQLFPVAISTSMDIYPKERRYRVRVNNTLRNRDHRKATFIFISEKEKLDSITLENAVLKERDSVLGTYLFEFCNPVLPGESVRFSYEIDQQQSGYEFTNAIVANGSYIRHNDFNPVLGYRNSLEIQDRFERKKRGLPELNDAEESDEHIFSESSGFGKIDYETVISTSDDQTAIGSGDLLEKWSENGRSYFKYKTTDKILPNVGYFSANYKVRTDRFKDVKITQYYHEPHYFNIDTIQIAAKKALEYCISNFGDYGFDHLRIAEVPGHWSMGGYAHPGTISMVEDRLYLTDIRNENDFNLVAKRTIHEVSHQWWGHLLTPKLAPGGALLVEGFAKYTEAVVMEKLYGKKALWKLSDNAIRRYFTGRSYALSEEPPLYRVEGESYLSYGKAFTVLYAIKELIGEERVNLALRRTIGKHQNEEIFTATADDFIDELYKVTPATYHSLVDDWFKRVITYDLRVENVKSKELKDGGYEIELQLVSKRFKTLEGGQEVQVGMDEPVQIGLFSTHPEDMETKSGKEIIYLKAHQLSEDKTTIRMIVDEEPAYVAVDPFGTRLDANRADNIK</sequence>
<dbReference type="Proteomes" id="UP000829476">
    <property type="component" value="Chromosome"/>
</dbReference>
<feature type="transmembrane region" description="Helical" evidence="1">
    <location>
        <begin position="96"/>
        <end position="121"/>
    </location>
</feature>
<accession>A0ABY3YJR0</accession>
<feature type="transmembrane region" description="Helical" evidence="1">
    <location>
        <begin position="445"/>
        <end position="466"/>
    </location>
</feature>
<feature type="transmembrane region" description="Helical" evidence="1">
    <location>
        <begin position="568"/>
        <end position="590"/>
    </location>
</feature>
<dbReference type="PANTHER" id="PTHR11533">
    <property type="entry name" value="PROTEASE M1 ZINC METALLOPROTEASE"/>
    <property type="match status" value="1"/>
</dbReference>
<reference evidence="3 4" key="1">
    <citation type="journal article" date="2018" name="Int. J. Syst. Evol. Microbiol.">
        <title>Zhouia spongiae sp. nov., isolated from a marine sponge.</title>
        <authorList>
            <person name="Zhuang L."/>
            <person name="Lin B."/>
            <person name="Qin F."/>
            <person name="Luo L."/>
        </authorList>
    </citation>
    <scope>NUCLEOTIDE SEQUENCE [LARGE SCALE GENOMIC DNA]</scope>
    <source>
        <strain evidence="3 4">HN-Y44</strain>
    </source>
</reference>
<feature type="transmembrane region" description="Helical" evidence="1">
    <location>
        <begin position="363"/>
        <end position="384"/>
    </location>
</feature>
<evidence type="ECO:0000259" key="2">
    <source>
        <dbReference type="Pfam" id="PF01433"/>
    </source>
</evidence>
<feature type="transmembrane region" description="Helical" evidence="1">
    <location>
        <begin position="529"/>
        <end position="547"/>
    </location>
</feature>
<keyword evidence="1" id="KW-1133">Transmembrane helix</keyword>
<keyword evidence="1" id="KW-0472">Membrane</keyword>
<keyword evidence="1" id="KW-0812">Transmembrane</keyword>
<feature type="transmembrane region" description="Helical" evidence="1">
    <location>
        <begin position="321"/>
        <end position="343"/>
    </location>
</feature>
<feature type="transmembrane region" description="Helical" evidence="1">
    <location>
        <begin position="50"/>
        <end position="75"/>
    </location>
</feature>
<dbReference type="InterPro" id="IPR027268">
    <property type="entry name" value="Peptidase_M4/M1_CTD_sf"/>
</dbReference>
<feature type="transmembrane region" description="Helical" evidence="1">
    <location>
        <begin position="478"/>
        <end position="502"/>
    </location>
</feature>
<protein>
    <recommendedName>
        <fullName evidence="2">Peptidase M1 membrane alanine aminopeptidase domain-containing protein</fullName>
    </recommendedName>
</protein>
<gene>
    <name evidence="3" type="ORF">MQE36_13230</name>
</gene>